<dbReference type="VEuPathDB" id="TrichDB:TRFO_23440"/>
<evidence type="ECO:0000256" key="1">
    <source>
        <dbReference type="ARBA" id="ARBA00022741"/>
    </source>
</evidence>
<dbReference type="Pfam" id="PF00071">
    <property type="entry name" value="Ras"/>
    <property type="match status" value="1"/>
</dbReference>
<dbReference type="InterPro" id="IPR001806">
    <property type="entry name" value="Small_GTPase"/>
</dbReference>
<gene>
    <name evidence="2" type="primary">RABF1</name>
    <name evidence="2" type="ORF">TRFO_23440</name>
</gene>
<sequence>MGQVKFTLIIMNHLDVKIVIVGSTDVGKTCIVNRACNDIFDLESKPTAGANYSNIIEFIENTEISLQIWDTAGQERYRSMAPMYYHGAAAQIIVYSIIDESSFKAIDDWYQNITQSSDSGKINLYLIGNKSDLIDNPKYKDSIVPRDKALQKAESINAQFFEVSALTGEGIKELFHFVAANYYENSVEENKSRTIVAEFDLNEKVLNHHVAEFPL</sequence>
<organism evidence="2 3">
    <name type="scientific">Tritrichomonas foetus</name>
    <dbReference type="NCBI Taxonomy" id="1144522"/>
    <lineage>
        <taxon>Eukaryota</taxon>
        <taxon>Metamonada</taxon>
        <taxon>Parabasalia</taxon>
        <taxon>Tritrichomonadida</taxon>
        <taxon>Tritrichomonadidae</taxon>
        <taxon>Tritrichomonas</taxon>
    </lineage>
</organism>
<dbReference type="GO" id="GO:0005525">
    <property type="term" value="F:GTP binding"/>
    <property type="evidence" value="ECO:0007669"/>
    <property type="project" value="InterPro"/>
</dbReference>
<dbReference type="GO" id="GO:0003924">
    <property type="term" value="F:GTPase activity"/>
    <property type="evidence" value="ECO:0007669"/>
    <property type="project" value="InterPro"/>
</dbReference>
<dbReference type="SMART" id="SM00173">
    <property type="entry name" value="RAS"/>
    <property type="match status" value="1"/>
</dbReference>
<evidence type="ECO:0000313" key="3">
    <source>
        <dbReference type="Proteomes" id="UP000179807"/>
    </source>
</evidence>
<dbReference type="PROSITE" id="PS51419">
    <property type="entry name" value="RAB"/>
    <property type="match status" value="1"/>
</dbReference>
<dbReference type="CDD" id="cd00154">
    <property type="entry name" value="Rab"/>
    <property type="match status" value="1"/>
</dbReference>
<dbReference type="InterPro" id="IPR005225">
    <property type="entry name" value="Small_GTP-bd"/>
</dbReference>
<dbReference type="SMART" id="SM00174">
    <property type="entry name" value="RHO"/>
    <property type="match status" value="1"/>
</dbReference>
<dbReference type="RefSeq" id="XP_068361292.1">
    <property type="nucleotide sequence ID" value="XM_068503151.1"/>
</dbReference>
<name>A0A1J4KEJ1_9EUKA</name>
<proteinExistence type="predicted"/>
<dbReference type="OrthoDB" id="413584at2759"/>
<keyword evidence="1" id="KW-0547">Nucleotide-binding</keyword>
<dbReference type="PROSITE" id="PS51421">
    <property type="entry name" value="RAS"/>
    <property type="match status" value="1"/>
</dbReference>
<dbReference type="SMART" id="SM00177">
    <property type="entry name" value="ARF"/>
    <property type="match status" value="1"/>
</dbReference>
<dbReference type="PRINTS" id="PR00449">
    <property type="entry name" value="RASTRNSFRMNG"/>
</dbReference>
<dbReference type="NCBIfam" id="TIGR00231">
    <property type="entry name" value="small_GTP"/>
    <property type="match status" value="1"/>
</dbReference>
<keyword evidence="3" id="KW-1185">Reference proteome</keyword>
<dbReference type="SMART" id="SM00175">
    <property type="entry name" value="RAB"/>
    <property type="match status" value="1"/>
</dbReference>
<dbReference type="Gene3D" id="3.40.50.300">
    <property type="entry name" value="P-loop containing nucleotide triphosphate hydrolases"/>
    <property type="match status" value="1"/>
</dbReference>
<dbReference type="InterPro" id="IPR027417">
    <property type="entry name" value="P-loop_NTPase"/>
</dbReference>
<dbReference type="PANTHER" id="PTHR47978">
    <property type="match status" value="1"/>
</dbReference>
<dbReference type="SUPFAM" id="SSF52540">
    <property type="entry name" value="P-loop containing nucleoside triphosphate hydrolases"/>
    <property type="match status" value="1"/>
</dbReference>
<protein>
    <submittedName>
        <fullName evidence="2">Ras-related protein RABF1</fullName>
    </submittedName>
</protein>
<dbReference type="GeneID" id="94837855"/>
<dbReference type="PROSITE" id="PS51420">
    <property type="entry name" value="RHO"/>
    <property type="match status" value="1"/>
</dbReference>
<dbReference type="AlphaFoldDB" id="A0A1J4KEJ1"/>
<dbReference type="EMBL" id="MLAK01000676">
    <property type="protein sequence ID" value="OHT08156.1"/>
    <property type="molecule type" value="Genomic_DNA"/>
</dbReference>
<evidence type="ECO:0000313" key="2">
    <source>
        <dbReference type="EMBL" id="OHT08156.1"/>
    </source>
</evidence>
<dbReference type="SMART" id="SM00176">
    <property type="entry name" value="RAN"/>
    <property type="match status" value="1"/>
</dbReference>
<dbReference type="Proteomes" id="UP000179807">
    <property type="component" value="Unassembled WGS sequence"/>
</dbReference>
<accession>A0A1J4KEJ1</accession>
<reference evidence="2" key="1">
    <citation type="submission" date="2016-10" db="EMBL/GenBank/DDBJ databases">
        <authorList>
            <person name="Benchimol M."/>
            <person name="Almeida L.G."/>
            <person name="Vasconcelos A.T."/>
            <person name="Perreira-Neves A."/>
            <person name="Rosa I.A."/>
            <person name="Tasca T."/>
            <person name="Bogo M.R."/>
            <person name="de Souza W."/>
        </authorList>
    </citation>
    <scope>NUCLEOTIDE SEQUENCE [LARGE SCALE GENOMIC DNA]</scope>
    <source>
        <strain evidence="2">K</strain>
    </source>
</reference>
<comment type="caution">
    <text evidence="2">The sequence shown here is derived from an EMBL/GenBank/DDBJ whole genome shotgun (WGS) entry which is preliminary data.</text>
</comment>
<dbReference type="FunFam" id="3.40.50.300:FF:000808">
    <property type="entry name" value="Small GTP-binding protein, putative"/>
    <property type="match status" value="1"/>
</dbReference>